<evidence type="ECO:0000256" key="1">
    <source>
        <dbReference type="SAM" id="Coils"/>
    </source>
</evidence>
<accession>A0A223LHL1</accession>
<gene>
    <name evidence="2" type="ORF">JOAD_8</name>
</gene>
<proteinExistence type="predicted"/>
<organism evidence="2 3">
    <name type="scientific">Erwinia phage vB_EamM_Joad</name>
    <dbReference type="NCBI Taxonomy" id="2026081"/>
    <lineage>
        <taxon>Viruses</taxon>
        <taxon>Duplodnaviria</taxon>
        <taxon>Heunggongvirae</taxon>
        <taxon>Uroviricota</taxon>
        <taxon>Caudoviricetes</taxon>
        <taxon>Chimalliviridae</taxon>
        <taxon>Risingsunvirus</taxon>
        <taxon>Risingsunvirus risingsun</taxon>
    </lineage>
</organism>
<evidence type="ECO:0000313" key="2">
    <source>
        <dbReference type="EMBL" id="ASU03907.1"/>
    </source>
</evidence>
<sequence length="304" mass="35187">MQLDGVYEEMDSDHAETLLTGIIDTVDGTERYSLTYAQQYLQSVVQSYGGTISNYHGNEGVLDTIKSGAQKVYQAIKTAMEALWTKLKEVFTGKKGAKTEERAKEVTEEVKQSDDIIAKDPELKKEQEAAAQEKEVLIVKKDGSKRRTAIYRGEQNQIEDWLNKLEELNTSYTEYMKKNDIKYISPLAHLQTRLEHALPELKKNLPHIFHHAGIATFLNKLNHVTQKDLSEYEKNVQKVIDDQKRNLSDIEAVLKQSDLTENYRERMKEYADLARKKIAYATFEYNIFNKQVNLFHQLYNKFHA</sequence>
<evidence type="ECO:0000313" key="3">
    <source>
        <dbReference type="Proteomes" id="UP000222624"/>
    </source>
</evidence>
<dbReference type="Proteomes" id="UP000222624">
    <property type="component" value="Genome"/>
</dbReference>
<dbReference type="EMBL" id="MF459647">
    <property type="protein sequence ID" value="ASU03907.1"/>
    <property type="molecule type" value="Genomic_DNA"/>
</dbReference>
<protein>
    <submittedName>
        <fullName evidence="2">Uncharacterized protein</fullName>
    </submittedName>
</protein>
<name>A0A223LHL1_9CAUD</name>
<keyword evidence="1" id="KW-0175">Coiled coil</keyword>
<feature type="coiled-coil region" evidence="1">
    <location>
        <begin position="151"/>
        <end position="178"/>
    </location>
</feature>
<reference evidence="3" key="1">
    <citation type="submission" date="2017-07" db="EMBL/GenBank/DDBJ databases">
        <authorList>
            <person name="Bickmore M.X."/>
            <person name="Vaden K."/>
            <person name="Brady T.S."/>
            <person name="Tateoka O.B."/>
            <person name="Carter J.L."/>
            <person name="Pape J.A."/>
            <person name="Robinson D.M."/>
            <person name="Russell K.A."/>
            <person name="Staley L.A."/>
            <person name="Stettler J.M."/>
            <person name="Townsend M.H."/>
            <person name="Wienclaw T."/>
            <person name="Williamson T.L."/>
            <person name="Kruger J.L."/>
            <person name="Berg J.A."/>
            <person name="Sharma R."/>
            <person name="Payne A.M."/>
            <person name="Fajardo C.P."/>
            <person name="Breakwell D.P."/>
            <person name="Hope S."/>
            <person name="Grose J.H."/>
        </authorList>
    </citation>
    <scope>NUCLEOTIDE SEQUENCE [LARGE SCALE GENOMIC DNA]</scope>
</reference>